<dbReference type="Pfam" id="PF08783">
    <property type="entry name" value="DWNN"/>
    <property type="match status" value="1"/>
</dbReference>
<feature type="compositionally biased region" description="Polar residues" evidence="7">
    <location>
        <begin position="765"/>
        <end position="780"/>
    </location>
</feature>
<feature type="region of interest" description="Disordered" evidence="7">
    <location>
        <begin position="1160"/>
        <end position="1212"/>
    </location>
</feature>
<evidence type="ECO:0000256" key="7">
    <source>
        <dbReference type="SAM" id="MobiDB-lite"/>
    </source>
</evidence>
<dbReference type="SMART" id="SM00184">
    <property type="entry name" value="RING"/>
    <property type="match status" value="1"/>
</dbReference>
<sequence length="1212" mass="135996">MSHVHYKFSSKLNYNTVVFDDVNITLSELKRLIMSREKLRAADCDLQITNAQSKEEYTEDSSPVPKGSSVIVRRVPLLARKSSLSANNSHRLETSHSSYGFYRSPVDGQKTTSVLPIFSKMADIASSDCSEADKIKTVMSQCFYDSSNYKCGAPLPANYTCYRCGSSEHHIRNCPVSLDKNAEPVRIKKSTGIPRSFLVKVDDPNIKGAMLTNTGDYAVPVIDAQVYAACKKKTPSQEVQIEDNSDVPIPDELMCLICKDLLNDAVVIPCCSNSYCDDCIRSALLDSEDHICPTCNQSDVSPDALIANKFLRQAVNNFTKEQIAAQIIKNTCSTFQTQDCAPRPSPAPTPPPTSKPEQSQAPDMPAITRSDSPPSSSSTSPVVEKTSNETPENADLKTEQNRAKSPSELFSEADTCDSLSQSIPLVTTVSQAVTDESPRGSISQSEQAGTGSPSETWTEISTVHPASTSFSVSPNITPSHIQMYLSVHQQPLNTYPSAFTTTTPSWTSGPSPQGAPIPTFTTASSTSSIPPLLPKELMLYHRRNKERTPPKGSSYQSYHSSKSHTYKSTRSSSRSPSKYRSHHRSRPYSPQSSHRGISSHSHASHSYSHSYKRSHSPVPTSSPRSHYRRRSRSPADRYKGHHHDRHYTNRSSPSSRSSRKRESSHRPRETSEWSLEEYQRRKQEYKDWCEKYFNSYFSHFHQMPPPPLMPPPQPLWPSFSSYHHKGPSPPSSDSLTSQSHSESSNSNSHSSSSYSDSHSTPTQSFSDSNSPLSDNCSRASQEPFKVKESGKQNTKDRLKSPSKKMDKHSKSKGEDKKRKDQRLLVKEKKEDRNRQSRRSQSPDSRSDKSGKRKKYEKASLNQRQNILIEPSSSHDLSPKVFEREKPKKTTWKPQPLTTENAFEGNVSVKTPQKINININLDVRKNKDSAKEAKKNIKEVHLNSFHHQAVKLDNDSEGQLIPDEEIKDEKNDSWEICPEDEAAGEEDLDLWHCALTLEEEEGKEQVKVLGLTVGPSGHVIISEDQQKMGNTRIVTHSKKKGSEKELQSEVSSRHREVKDRTKSGQEKTDSCFDFDRKRKKKTERESEGRKREERSHHKEREGNSTFYSLASKSSDGSSQKFTSILDVQKNSKSKESGNISSREGSSRKIYINLDKWRGTYDKSSSYSKSHHNNHQDDHEWTTHALTAGTEFMSPSKHLQKAVLDKTGHAQAST</sequence>
<dbReference type="PROSITE" id="PS50158">
    <property type="entry name" value="ZF_CCHC"/>
    <property type="match status" value="1"/>
</dbReference>
<dbReference type="GO" id="GO:0006511">
    <property type="term" value="P:ubiquitin-dependent protein catabolic process"/>
    <property type="evidence" value="ECO:0007669"/>
    <property type="project" value="TreeGrafter"/>
</dbReference>
<accession>A0AAW0PWR9</accession>
<dbReference type="InterPro" id="IPR033489">
    <property type="entry name" value="RBBP6"/>
</dbReference>
<dbReference type="Proteomes" id="UP001460270">
    <property type="component" value="Unassembled WGS sequence"/>
</dbReference>
<dbReference type="SUPFAM" id="SSF57850">
    <property type="entry name" value="RING/U-box"/>
    <property type="match status" value="1"/>
</dbReference>
<feature type="compositionally biased region" description="Pro residues" evidence="7">
    <location>
        <begin position="343"/>
        <end position="354"/>
    </location>
</feature>
<feature type="compositionally biased region" description="Basic residues" evidence="7">
    <location>
        <begin position="577"/>
        <end position="586"/>
    </location>
</feature>
<dbReference type="Gene3D" id="3.30.40.10">
    <property type="entry name" value="Zinc/RING finger domain, C3HC4 (zinc finger)"/>
    <property type="match status" value="1"/>
</dbReference>
<feature type="compositionally biased region" description="Basic and acidic residues" evidence="7">
    <location>
        <begin position="811"/>
        <end position="834"/>
    </location>
</feature>
<feature type="compositionally biased region" description="Basic and acidic residues" evidence="7">
    <location>
        <begin position="784"/>
        <end position="799"/>
    </location>
</feature>
<keyword evidence="2" id="KW-0479">Metal-binding</keyword>
<feature type="compositionally biased region" description="Polar residues" evidence="7">
    <location>
        <begin position="1102"/>
        <end position="1121"/>
    </location>
</feature>
<feature type="compositionally biased region" description="Low complexity" evidence="7">
    <location>
        <begin position="370"/>
        <end position="381"/>
    </location>
</feature>
<evidence type="ECO:0000259" key="9">
    <source>
        <dbReference type="PROSITE" id="PS50158"/>
    </source>
</evidence>
<dbReference type="AlphaFoldDB" id="A0AAW0PWR9"/>
<evidence type="ECO:0000256" key="4">
    <source>
        <dbReference type="ARBA" id="ARBA00022833"/>
    </source>
</evidence>
<evidence type="ECO:0000256" key="6">
    <source>
        <dbReference type="PROSITE-ProRule" id="PRU00047"/>
    </source>
</evidence>
<feature type="domain" description="CCHC-type" evidence="9">
    <location>
        <begin position="161"/>
        <end position="175"/>
    </location>
</feature>
<feature type="compositionally biased region" description="Basic residues" evidence="7">
    <location>
        <begin position="800"/>
        <end position="810"/>
    </location>
</feature>
<evidence type="ECO:0000256" key="2">
    <source>
        <dbReference type="ARBA" id="ARBA00022723"/>
    </source>
</evidence>
<feature type="compositionally biased region" description="Basic and acidic residues" evidence="7">
    <location>
        <begin position="660"/>
        <end position="677"/>
    </location>
</feature>
<dbReference type="InterPro" id="IPR013083">
    <property type="entry name" value="Znf_RING/FYVE/PHD"/>
</dbReference>
<feature type="compositionally biased region" description="Polar residues" evidence="7">
    <location>
        <begin position="519"/>
        <end position="529"/>
    </location>
</feature>
<dbReference type="GO" id="GO:0003676">
    <property type="term" value="F:nucleic acid binding"/>
    <property type="evidence" value="ECO:0007669"/>
    <property type="project" value="InterPro"/>
</dbReference>
<feature type="compositionally biased region" description="Polar residues" evidence="7">
    <location>
        <begin position="859"/>
        <end position="875"/>
    </location>
</feature>
<evidence type="ECO:0000256" key="1">
    <source>
        <dbReference type="ARBA" id="ARBA00004123"/>
    </source>
</evidence>
<dbReference type="Gene3D" id="3.10.20.90">
    <property type="entry name" value="Phosphatidylinositol 3-kinase Catalytic Subunit, Chain A, domain 1"/>
    <property type="match status" value="1"/>
</dbReference>
<dbReference type="InterPro" id="IPR014891">
    <property type="entry name" value="DWNN_domain"/>
</dbReference>
<feature type="compositionally biased region" description="Low complexity" evidence="7">
    <location>
        <begin position="587"/>
        <end position="609"/>
    </location>
</feature>
<comment type="subcellular location">
    <subcellularLocation>
        <location evidence="1">Nucleus</location>
    </subcellularLocation>
</comment>
<dbReference type="CDD" id="cd16620">
    <property type="entry name" value="vRING-HC-C4C4_RBBP6"/>
    <property type="match status" value="1"/>
</dbReference>
<dbReference type="PANTHER" id="PTHR15439:SF0">
    <property type="entry name" value="CELL DIVISION CYCLE AND APOPTOSIS REGULATOR PROTEIN 1-RELATED"/>
    <property type="match status" value="1"/>
</dbReference>
<comment type="caution">
    <text evidence="11">The sequence shown here is derived from an EMBL/GenBank/DDBJ whole genome shotgun (WGS) entry which is preliminary data.</text>
</comment>
<keyword evidence="3 6" id="KW-0863">Zinc-finger</keyword>
<reference evidence="12" key="1">
    <citation type="submission" date="2024-04" db="EMBL/GenBank/DDBJ databases">
        <title>Salinicola lusitanus LLJ914,a marine bacterium isolated from the Okinawa Trough.</title>
        <authorList>
            <person name="Li J."/>
        </authorList>
    </citation>
    <scope>NUCLEOTIDE SEQUENCE [LARGE SCALE GENOMIC DNA]</scope>
</reference>
<feature type="region of interest" description="Disordered" evidence="7">
    <location>
        <begin position="338"/>
        <end position="417"/>
    </location>
</feature>
<dbReference type="InterPro" id="IPR001878">
    <property type="entry name" value="Znf_CCHC"/>
</dbReference>
<feature type="compositionally biased region" description="Polar residues" evidence="7">
    <location>
        <begin position="891"/>
        <end position="900"/>
    </location>
</feature>
<keyword evidence="4" id="KW-0862">Zinc</keyword>
<evidence type="ECO:0000259" key="10">
    <source>
        <dbReference type="PROSITE" id="PS51282"/>
    </source>
</evidence>
<dbReference type="GO" id="GO:0008270">
    <property type="term" value="F:zinc ion binding"/>
    <property type="evidence" value="ECO:0007669"/>
    <property type="project" value="UniProtKB-KW"/>
</dbReference>
<feature type="region of interest" description="Disordered" evidence="7">
    <location>
        <begin position="715"/>
        <end position="904"/>
    </location>
</feature>
<protein>
    <recommendedName>
        <fullName evidence="13">E3 ubiquitin-protein ligase RBBP6</fullName>
    </recommendedName>
</protein>
<organism evidence="11 12">
    <name type="scientific">Mugilogobius chulae</name>
    <name type="common">yellowstripe goby</name>
    <dbReference type="NCBI Taxonomy" id="88201"/>
    <lineage>
        <taxon>Eukaryota</taxon>
        <taxon>Metazoa</taxon>
        <taxon>Chordata</taxon>
        <taxon>Craniata</taxon>
        <taxon>Vertebrata</taxon>
        <taxon>Euteleostomi</taxon>
        <taxon>Actinopterygii</taxon>
        <taxon>Neopterygii</taxon>
        <taxon>Teleostei</taxon>
        <taxon>Neoteleostei</taxon>
        <taxon>Acanthomorphata</taxon>
        <taxon>Gobiaria</taxon>
        <taxon>Gobiiformes</taxon>
        <taxon>Gobioidei</taxon>
        <taxon>Gobiidae</taxon>
        <taxon>Gobionellinae</taxon>
        <taxon>Mugilogobius</taxon>
    </lineage>
</organism>
<feature type="compositionally biased region" description="Low complexity" evidence="7">
    <location>
        <begin position="496"/>
        <end position="512"/>
    </location>
</feature>
<feature type="region of interest" description="Disordered" evidence="7">
    <location>
        <begin position="1034"/>
        <end position="1147"/>
    </location>
</feature>
<evidence type="ECO:0008006" key="13">
    <source>
        <dbReference type="Google" id="ProtNLM"/>
    </source>
</evidence>
<dbReference type="GO" id="GO:0006397">
    <property type="term" value="P:mRNA processing"/>
    <property type="evidence" value="ECO:0007669"/>
    <property type="project" value="InterPro"/>
</dbReference>
<name>A0AAW0PWR9_9GOBI</name>
<dbReference type="PROSITE" id="PS50089">
    <property type="entry name" value="ZF_RING_2"/>
    <property type="match status" value="1"/>
</dbReference>
<feature type="region of interest" description="Disordered" evidence="7">
    <location>
        <begin position="545"/>
        <end position="677"/>
    </location>
</feature>
<dbReference type="GO" id="GO:0005634">
    <property type="term" value="C:nucleus"/>
    <property type="evidence" value="ECO:0007669"/>
    <property type="project" value="UniProtKB-SubCell"/>
</dbReference>
<feature type="region of interest" description="Disordered" evidence="7">
    <location>
        <begin position="432"/>
        <end position="458"/>
    </location>
</feature>
<dbReference type="GO" id="GO:0016567">
    <property type="term" value="P:protein ubiquitination"/>
    <property type="evidence" value="ECO:0007669"/>
    <property type="project" value="InterPro"/>
</dbReference>
<feature type="compositionally biased region" description="Low complexity" evidence="7">
    <location>
        <begin position="731"/>
        <end position="764"/>
    </location>
</feature>
<evidence type="ECO:0000313" key="11">
    <source>
        <dbReference type="EMBL" id="KAK7939865.1"/>
    </source>
</evidence>
<dbReference type="EMBL" id="JBBPFD010000002">
    <property type="protein sequence ID" value="KAK7939865.1"/>
    <property type="molecule type" value="Genomic_DNA"/>
</dbReference>
<dbReference type="PROSITE" id="PS51282">
    <property type="entry name" value="DWNN"/>
    <property type="match status" value="1"/>
</dbReference>
<keyword evidence="12" id="KW-1185">Reference proteome</keyword>
<keyword evidence="5" id="KW-0539">Nucleus</keyword>
<evidence type="ECO:0000259" key="8">
    <source>
        <dbReference type="PROSITE" id="PS50089"/>
    </source>
</evidence>
<dbReference type="InterPro" id="IPR003613">
    <property type="entry name" value="Ubox_domain"/>
</dbReference>
<evidence type="ECO:0000313" key="12">
    <source>
        <dbReference type="Proteomes" id="UP001460270"/>
    </source>
</evidence>
<evidence type="ECO:0000256" key="5">
    <source>
        <dbReference type="ARBA" id="ARBA00023242"/>
    </source>
</evidence>
<feature type="domain" description="RING-type" evidence="8">
    <location>
        <begin position="255"/>
        <end position="296"/>
    </location>
</feature>
<dbReference type="SMART" id="SM01180">
    <property type="entry name" value="DWNN"/>
    <property type="match status" value="1"/>
</dbReference>
<feature type="compositionally biased region" description="Basic and acidic residues" evidence="7">
    <location>
        <begin position="876"/>
        <end position="887"/>
    </location>
</feature>
<feature type="domain" description="DWNN" evidence="10">
    <location>
        <begin position="4"/>
        <end position="76"/>
    </location>
</feature>
<proteinExistence type="predicted"/>
<dbReference type="PANTHER" id="PTHR15439">
    <property type="entry name" value="RETINOBLASTOMA-BINDING PROTEIN 6"/>
    <property type="match status" value="1"/>
</dbReference>
<gene>
    <name evidence="11" type="ORF">WMY93_003191</name>
</gene>
<dbReference type="GO" id="GO:0061630">
    <property type="term" value="F:ubiquitin protein ligase activity"/>
    <property type="evidence" value="ECO:0007669"/>
    <property type="project" value="InterPro"/>
</dbReference>
<feature type="region of interest" description="Disordered" evidence="7">
    <location>
        <begin position="496"/>
        <end position="531"/>
    </location>
</feature>
<dbReference type="Pfam" id="PF04564">
    <property type="entry name" value="U-box"/>
    <property type="match status" value="1"/>
</dbReference>
<dbReference type="InterPro" id="IPR001841">
    <property type="entry name" value="Znf_RING"/>
</dbReference>
<feature type="compositionally biased region" description="Basic and acidic residues" evidence="7">
    <location>
        <begin position="1039"/>
        <end position="1101"/>
    </location>
</feature>
<evidence type="ECO:0000256" key="3">
    <source>
        <dbReference type="ARBA" id="ARBA00022771"/>
    </source>
</evidence>
<dbReference type="Gene3D" id="4.10.60.10">
    <property type="entry name" value="Zinc finger, CCHC-type"/>
    <property type="match status" value="1"/>
</dbReference>